<reference evidence="3 4" key="1">
    <citation type="journal article" date="2011" name="J. Bacteriol.">
        <title>Complete genome sequence of seawater bacterium Glaciecola nitratireducens FR1064T.</title>
        <authorList>
            <person name="Bian F."/>
            <person name="Qin Q.L."/>
            <person name="Xie B.B."/>
            <person name="Shu Y.L."/>
            <person name="Zhang X.Y."/>
            <person name="Yu Y."/>
            <person name="Chen B."/>
            <person name="Chen X.L."/>
            <person name="Zhou B.C."/>
            <person name="Zhang Y.Z."/>
        </authorList>
    </citation>
    <scope>NUCLEOTIDE SEQUENCE [LARGE SCALE GENOMIC DNA]</scope>
    <source>
        <strain evidence="4">JCM 12485 / KCTC 12276 / FR1064</strain>
    </source>
</reference>
<accession>G4QJH7</accession>
<dbReference type="STRING" id="1085623.GNIT_0429"/>
<dbReference type="OrthoDB" id="5762105at2"/>
<dbReference type="Proteomes" id="UP000009282">
    <property type="component" value="Chromosome"/>
</dbReference>
<proteinExistence type="predicted"/>
<feature type="transmembrane region" description="Helical" evidence="1">
    <location>
        <begin position="188"/>
        <end position="211"/>
    </location>
</feature>
<keyword evidence="1" id="KW-0812">Transmembrane</keyword>
<dbReference type="Pfam" id="PF00498">
    <property type="entry name" value="FHA"/>
    <property type="match status" value="1"/>
</dbReference>
<dbReference type="SUPFAM" id="SSF49879">
    <property type="entry name" value="SMAD/FHA domain"/>
    <property type="match status" value="1"/>
</dbReference>
<dbReference type="EMBL" id="CP003060">
    <property type="protein sequence ID" value="AEP28583.1"/>
    <property type="molecule type" value="Genomic_DNA"/>
</dbReference>
<keyword evidence="4" id="KW-1185">Reference proteome</keyword>
<evidence type="ECO:0000313" key="4">
    <source>
        <dbReference type="Proteomes" id="UP000009282"/>
    </source>
</evidence>
<dbReference type="InterPro" id="IPR008984">
    <property type="entry name" value="SMAD_FHA_dom_sf"/>
</dbReference>
<dbReference type="PROSITE" id="PS50006">
    <property type="entry name" value="FHA_DOMAIN"/>
    <property type="match status" value="1"/>
</dbReference>
<dbReference type="InterPro" id="IPR000253">
    <property type="entry name" value="FHA_dom"/>
</dbReference>
<feature type="transmembrane region" description="Helical" evidence="1">
    <location>
        <begin position="223"/>
        <end position="241"/>
    </location>
</feature>
<dbReference type="KEGG" id="gni:GNIT_0429"/>
<dbReference type="SMART" id="SM00240">
    <property type="entry name" value="FHA"/>
    <property type="match status" value="1"/>
</dbReference>
<dbReference type="Gene3D" id="2.60.200.20">
    <property type="match status" value="1"/>
</dbReference>
<feature type="domain" description="FHA" evidence="2">
    <location>
        <begin position="25"/>
        <end position="75"/>
    </location>
</feature>
<dbReference type="CDD" id="cd00060">
    <property type="entry name" value="FHA"/>
    <property type="match status" value="1"/>
</dbReference>
<evidence type="ECO:0000259" key="2">
    <source>
        <dbReference type="PROSITE" id="PS50006"/>
    </source>
</evidence>
<dbReference type="RefSeq" id="WP_014107460.1">
    <property type="nucleotide sequence ID" value="NC_016041.1"/>
</dbReference>
<evidence type="ECO:0000256" key="1">
    <source>
        <dbReference type="SAM" id="Phobius"/>
    </source>
</evidence>
<keyword evidence="1" id="KW-1133">Transmembrane helix</keyword>
<protein>
    <recommendedName>
        <fullName evidence="2">FHA domain-containing protein</fullName>
    </recommendedName>
</protein>
<feature type="transmembrane region" description="Helical" evidence="1">
    <location>
        <begin position="123"/>
        <end position="141"/>
    </location>
</feature>
<gene>
    <name evidence="3" type="ordered locus">GNIT_0429</name>
</gene>
<organism evidence="3 4">
    <name type="scientific">Glaciecola nitratireducens (strain JCM 12485 / KCTC 12276 / FR1064)</name>
    <dbReference type="NCBI Taxonomy" id="1085623"/>
    <lineage>
        <taxon>Bacteria</taxon>
        <taxon>Pseudomonadati</taxon>
        <taxon>Pseudomonadota</taxon>
        <taxon>Gammaproteobacteria</taxon>
        <taxon>Alteromonadales</taxon>
        <taxon>Alteromonadaceae</taxon>
        <taxon>Brumicola</taxon>
    </lineage>
</organism>
<dbReference type="eggNOG" id="COG1716">
    <property type="taxonomic scope" value="Bacteria"/>
</dbReference>
<dbReference type="HOGENOM" id="CLU_071992_0_0_6"/>
<keyword evidence="1" id="KW-0472">Membrane</keyword>
<evidence type="ECO:0000313" key="3">
    <source>
        <dbReference type="EMBL" id="AEP28583.1"/>
    </source>
</evidence>
<name>G4QJH7_GLANF</name>
<feature type="transmembrane region" description="Helical" evidence="1">
    <location>
        <begin position="153"/>
        <end position="176"/>
    </location>
</feature>
<feature type="transmembrane region" description="Helical" evidence="1">
    <location>
        <begin position="250"/>
        <end position="269"/>
    </location>
</feature>
<dbReference type="AlphaFoldDB" id="G4QJH7"/>
<sequence>MAVVIELLSRNNQVLSHQVLGLSSATLGRAFSCDKHIDDPYVCAQHLNISIDESGAINIQDNDSVNGVRVNGKVVSEAQVNADDIITVGRSRFRIFAADSSLAPTKKLNPMEEYIDRFAKRRFFFSLLIALTILTTIDSYFGTFSKFEVSSLIASIGGMLLVVCIVPFIFALLSILNKKDARLITQFNLVLVSVVSVLLFSYLIKFLLFNFDKTSLVVSVETLFTWGCSIVVFWLALYVAFHQSNRKRNAIVFAVFGALACAKLLPGFFDENNYIENPNANAFIISPIFLISKPESTQDFVSSAEALFVKAEQESDDL</sequence>